<comment type="caution">
    <text evidence="2">The sequence shown here is derived from an EMBL/GenBank/DDBJ whole genome shotgun (WGS) entry which is preliminary data.</text>
</comment>
<sequence>MEVDSQASRSTRRDRRHFEDGRAHTLPADKTMTWADNAIGGRRTVQGDGIRTSACGCRRSSLGHSAGSWSVHSVSIVTGLLERMVPPRSGAQTEVVRSCPVSGSMVAGSPYGACHCIELPFVFGDPAPWRQAPMLGGEMPDALVAEVQRAWSGFVHHGDPGWGRGTASAHRFTA</sequence>
<proteinExistence type="predicted"/>
<evidence type="ECO:0008006" key="4">
    <source>
        <dbReference type="Google" id="ProtNLM"/>
    </source>
</evidence>
<gene>
    <name evidence="2" type="ORF">ACFSKW_34525</name>
</gene>
<protein>
    <recommendedName>
        <fullName evidence="4">Carboxylesterase type B domain-containing protein</fullName>
    </recommendedName>
</protein>
<dbReference type="InterPro" id="IPR029058">
    <property type="entry name" value="AB_hydrolase_fold"/>
</dbReference>
<evidence type="ECO:0000313" key="3">
    <source>
        <dbReference type="Proteomes" id="UP001597368"/>
    </source>
</evidence>
<evidence type="ECO:0000313" key="2">
    <source>
        <dbReference type="EMBL" id="MFD1936601.1"/>
    </source>
</evidence>
<keyword evidence="3" id="KW-1185">Reference proteome</keyword>
<feature type="region of interest" description="Disordered" evidence="1">
    <location>
        <begin position="1"/>
        <end position="26"/>
    </location>
</feature>
<organism evidence="2 3">
    <name type="scientific">Nonomuraea mangrovi</name>
    <dbReference type="NCBI Taxonomy" id="2316207"/>
    <lineage>
        <taxon>Bacteria</taxon>
        <taxon>Bacillati</taxon>
        <taxon>Actinomycetota</taxon>
        <taxon>Actinomycetes</taxon>
        <taxon>Streptosporangiales</taxon>
        <taxon>Streptosporangiaceae</taxon>
        <taxon>Nonomuraea</taxon>
    </lineage>
</organism>
<dbReference type="EMBL" id="JBHUFV010000051">
    <property type="protein sequence ID" value="MFD1936601.1"/>
    <property type="molecule type" value="Genomic_DNA"/>
</dbReference>
<reference evidence="3" key="1">
    <citation type="journal article" date="2019" name="Int. J. Syst. Evol. Microbiol.">
        <title>The Global Catalogue of Microorganisms (GCM) 10K type strain sequencing project: providing services to taxonomists for standard genome sequencing and annotation.</title>
        <authorList>
            <consortium name="The Broad Institute Genomics Platform"/>
            <consortium name="The Broad Institute Genome Sequencing Center for Infectious Disease"/>
            <person name="Wu L."/>
            <person name="Ma J."/>
        </authorList>
    </citation>
    <scope>NUCLEOTIDE SEQUENCE [LARGE SCALE GENOMIC DNA]</scope>
    <source>
        <strain evidence="3">ICMP 6774ER</strain>
    </source>
</reference>
<dbReference type="Gene3D" id="3.40.50.1820">
    <property type="entry name" value="alpha/beta hydrolase"/>
    <property type="match status" value="1"/>
</dbReference>
<name>A0ABW4T493_9ACTN</name>
<dbReference type="SUPFAM" id="SSF53474">
    <property type="entry name" value="alpha/beta-Hydrolases"/>
    <property type="match status" value="1"/>
</dbReference>
<accession>A0ABW4T493</accession>
<evidence type="ECO:0000256" key="1">
    <source>
        <dbReference type="SAM" id="MobiDB-lite"/>
    </source>
</evidence>
<dbReference type="Proteomes" id="UP001597368">
    <property type="component" value="Unassembled WGS sequence"/>
</dbReference>